<dbReference type="OrthoDB" id="7065242at2"/>
<evidence type="ECO:0000313" key="2">
    <source>
        <dbReference type="Proteomes" id="UP000199698"/>
    </source>
</evidence>
<dbReference type="RefSeq" id="WP_091123248.1">
    <property type="nucleotide sequence ID" value="NZ_FMBA01000022.1"/>
</dbReference>
<evidence type="ECO:0000313" key="1">
    <source>
        <dbReference type="EMBL" id="SCC07560.1"/>
    </source>
</evidence>
<reference evidence="2" key="1">
    <citation type="submission" date="2016-08" db="EMBL/GenBank/DDBJ databases">
        <authorList>
            <person name="Varghese N."/>
            <person name="Submissions Spin"/>
        </authorList>
    </citation>
    <scope>NUCLEOTIDE SEQUENCE [LARGE SCALE GENOMIC DNA]</scope>
    <source>
        <strain evidence="2">R-53144</strain>
    </source>
</reference>
<dbReference type="EMBL" id="FMBA01000022">
    <property type="protein sequence ID" value="SCC07560.1"/>
    <property type="molecule type" value="Genomic_DNA"/>
</dbReference>
<dbReference type="Proteomes" id="UP000199698">
    <property type="component" value="Unassembled WGS sequence"/>
</dbReference>
<dbReference type="STRING" id="1798183.GA0061080_102214"/>
<organism evidence="1 2">
    <name type="scientific">Gilliamella intestini</name>
    <dbReference type="NCBI Taxonomy" id="1798183"/>
    <lineage>
        <taxon>Bacteria</taxon>
        <taxon>Pseudomonadati</taxon>
        <taxon>Pseudomonadota</taxon>
        <taxon>Gammaproteobacteria</taxon>
        <taxon>Orbales</taxon>
        <taxon>Orbaceae</taxon>
        <taxon>Gilliamella</taxon>
    </lineage>
</organism>
<name>A0A1C4BL50_9GAMM</name>
<protein>
    <submittedName>
        <fullName evidence="1">Uncharacterized protein</fullName>
    </submittedName>
</protein>
<proteinExistence type="predicted"/>
<gene>
    <name evidence="1" type="ORF">GA0061080_102214</name>
</gene>
<accession>A0A1C4BL50</accession>
<keyword evidence="2" id="KW-1185">Reference proteome</keyword>
<sequence length="69" mass="8267">MAKFSSPKRYMPDHYISISHEHSFMREVTGQGYVDGKLYDELYAEYVKLKSAKTLKQRFVSFLRCFYDK</sequence>
<dbReference type="AlphaFoldDB" id="A0A1C4BL50"/>